<gene>
    <name evidence="8" type="primary">tsn1</name>
    <name evidence="8" type="ORF">MNAN1_000488</name>
</gene>
<evidence type="ECO:0000256" key="4">
    <source>
        <dbReference type="ARBA" id="ARBA00022490"/>
    </source>
</evidence>
<name>A0AAF0EH91_9BASI</name>
<dbReference type="Gene3D" id="1.20.58.200">
    <property type="entry name" value="Translin, domain 2"/>
    <property type="match status" value="1"/>
</dbReference>
<dbReference type="InterPro" id="IPR036081">
    <property type="entry name" value="Translin_sf"/>
</dbReference>
<evidence type="ECO:0000256" key="6">
    <source>
        <dbReference type="ARBA" id="ARBA00023125"/>
    </source>
</evidence>
<evidence type="ECO:0000256" key="7">
    <source>
        <dbReference type="ARBA" id="ARBA00023242"/>
    </source>
</evidence>
<keyword evidence="6" id="KW-0238">DNA-binding</keyword>
<sequence length="254" mass="28052">MAMDPLAQASLDRVLAAVESERALSEDIRERAKALDHAQRKVCMQLGQVHALPLSQVSAHVHAVAATMAEVRQALAELAAHVPDHEYYRVRLFCSQQWCDIWAGSVRGAAYAAALLYYLGTDRLLSKEDMERVLGLNALPPHQMQLTTDDYLHALISLVNHLPRLAVTAVIAGDFQTPLSVVALVKQVHGAFQVLNLKNDALRKRFDSLKYDVKRAEDVMYDIHLRGLHTQAPSEVTLVQTGGASDEMLARLCG</sequence>
<dbReference type="EMBL" id="CP119892">
    <property type="protein sequence ID" value="WFD25528.1"/>
    <property type="molecule type" value="Genomic_DNA"/>
</dbReference>
<dbReference type="AlphaFoldDB" id="A0AAF0EH91"/>
<evidence type="ECO:0000313" key="8">
    <source>
        <dbReference type="EMBL" id="WFD25528.1"/>
    </source>
</evidence>
<dbReference type="GO" id="GO:0005737">
    <property type="term" value="C:cytoplasm"/>
    <property type="evidence" value="ECO:0007669"/>
    <property type="project" value="UniProtKB-SubCell"/>
</dbReference>
<organism evidence="8 9">
    <name type="scientific">Malassezia nana</name>
    <dbReference type="NCBI Taxonomy" id="180528"/>
    <lineage>
        <taxon>Eukaryota</taxon>
        <taxon>Fungi</taxon>
        <taxon>Dikarya</taxon>
        <taxon>Basidiomycota</taxon>
        <taxon>Ustilaginomycotina</taxon>
        <taxon>Malasseziomycetes</taxon>
        <taxon>Malasseziales</taxon>
        <taxon>Malasseziaceae</taxon>
        <taxon>Malassezia</taxon>
    </lineage>
</organism>
<keyword evidence="7" id="KW-0539">Nucleus</keyword>
<dbReference type="GO" id="GO:0043565">
    <property type="term" value="F:sequence-specific DNA binding"/>
    <property type="evidence" value="ECO:0007669"/>
    <property type="project" value="InterPro"/>
</dbReference>
<dbReference type="InterPro" id="IPR016069">
    <property type="entry name" value="Translin_C"/>
</dbReference>
<dbReference type="InterPro" id="IPR033956">
    <property type="entry name" value="Translin"/>
</dbReference>
<evidence type="ECO:0000313" key="9">
    <source>
        <dbReference type="Proteomes" id="UP001213623"/>
    </source>
</evidence>
<keyword evidence="9" id="KW-1185">Reference proteome</keyword>
<dbReference type="InterPro" id="IPR002848">
    <property type="entry name" value="Translin_fam"/>
</dbReference>
<comment type="similarity">
    <text evidence="3">Belongs to the translin family.</text>
</comment>
<keyword evidence="4" id="KW-0963">Cytoplasm</keyword>
<evidence type="ECO:0000256" key="3">
    <source>
        <dbReference type="ARBA" id="ARBA00005902"/>
    </source>
</evidence>
<dbReference type="CDD" id="cd14819">
    <property type="entry name" value="Translin"/>
    <property type="match status" value="1"/>
</dbReference>
<keyword evidence="5" id="KW-0694">RNA-binding</keyword>
<dbReference type="Gene3D" id="1.20.58.190">
    <property type="entry name" value="Translin, domain 1"/>
    <property type="match status" value="1"/>
</dbReference>
<dbReference type="Proteomes" id="UP001213623">
    <property type="component" value="Chromosome 1"/>
</dbReference>
<dbReference type="GO" id="GO:0003697">
    <property type="term" value="F:single-stranded DNA binding"/>
    <property type="evidence" value="ECO:0007669"/>
    <property type="project" value="InterPro"/>
</dbReference>
<evidence type="ECO:0000256" key="5">
    <source>
        <dbReference type="ARBA" id="ARBA00022884"/>
    </source>
</evidence>
<dbReference type="GO" id="GO:0003723">
    <property type="term" value="F:RNA binding"/>
    <property type="evidence" value="ECO:0007669"/>
    <property type="project" value="UniProtKB-KW"/>
</dbReference>
<protein>
    <submittedName>
        <fullName evidence="8">Translin-1</fullName>
    </submittedName>
</protein>
<evidence type="ECO:0000256" key="2">
    <source>
        <dbReference type="ARBA" id="ARBA00004496"/>
    </source>
</evidence>
<dbReference type="Pfam" id="PF01997">
    <property type="entry name" value="Translin"/>
    <property type="match status" value="1"/>
</dbReference>
<reference evidence="8" key="1">
    <citation type="submission" date="2023-03" db="EMBL/GenBank/DDBJ databases">
        <title>Mating type loci evolution in Malassezia.</title>
        <authorList>
            <person name="Coelho M.A."/>
        </authorList>
    </citation>
    <scope>NUCLEOTIDE SEQUENCE</scope>
    <source>
        <strain evidence="8">CBS 9557</strain>
    </source>
</reference>
<dbReference type="InterPro" id="IPR016068">
    <property type="entry name" value="Translin_N"/>
</dbReference>
<dbReference type="GO" id="GO:0005634">
    <property type="term" value="C:nucleus"/>
    <property type="evidence" value="ECO:0007669"/>
    <property type="project" value="UniProtKB-SubCell"/>
</dbReference>
<comment type="subcellular location">
    <subcellularLocation>
        <location evidence="2">Cytoplasm</location>
    </subcellularLocation>
    <subcellularLocation>
        <location evidence="1">Nucleus</location>
    </subcellularLocation>
</comment>
<dbReference type="SUPFAM" id="SSF74784">
    <property type="entry name" value="Translin"/>
    <property type="match status" value="1"/>
</dbReference>
<dbReference type="GO" id="GO:0016070">
    <property type="term" value="P:RNA metabolic process"/>
    <property type="evidence" value="ECO:0007669"/>
    <property type="project" value="InterPro"/>
</dbReference>
<evidence type="ECO:0000256" key="1">
    <source>
        <dbReference type="ARBA" id="ARBA00004123"/>
    </source>
</evidence>
<proteinExistence type="inferred from homology"/>
<accession>A0AAF0EH91</accession>
<dbReference type="PANTHER" id="PTHR10741">
    <property type="entry name" value="TRANSLIN AND TRANSLIN ASSOCIATED PROTEIN X"/>
    <property type="match status" value="1"/>
</dbReference>